<dbReference type="PANTHER" id="PTHR33116">
    <property type="entry name" value="REVERSE TRANSCRIPTASE ZINC-BINDING DOMAIN-CONTAINING PROTEIN-RELATED-RELATED"/>
    <property type="match status" value="1"/>
</dbReference>
<reference evidence="4 5" key="1">
    <citation type="journal article" date="2024" name="Plant Biotechnol. J.">
        <title>Dendrobium thyrsiflorum genome and its molecular insights into genes involved in important horticultural traits.</title>
        <authorList>
            <person name="Chen B."/>
            <person name="Wang J.Y."/>
            <person name="Zheng P.J."/>
            <person name="Li K.L."/>
            <person name="Liang Y.M."/>
            <person name="Chen X.F."/>
            <person name="Zhang C."/>
            <person name="Zhao X."/>
            <person name="He X."/>
            <person name="Zhang G.Q."/>
            <person name="Liu Z.J."/>
            <person name="Xu Q."/>
        </authorList>
    </citation>
    <scope>NUCLEOTIDE SEQUENCE [LARGE SCALE GENOMIC DNA]</scope>
    <source>
        <strain evidence="4">GZMU011</strain>
    </source>
</reference>
<feature type="domain" description="RNase H type-1" evidence="2">
    <location>
        <begin position="857"/>
        <end position="974"/>
    </location>
</feature>
<dbReference type="InterPro" id="IPR036691">
    <property type="entry name" value="Endo/exonu/phosph_ase_sf"/>
</dbReference>
<dbReference type="PANTHER" id="PTHR33116:SF82">
    <property type="entry name" value="RNASE H FAMILY PROTEIN"/>
    <property type="match status" value="1"/>
</dbReference>
<dbReference type="SUPFAM" id="SSF56219">
    <property type="entry name" value="DNase I-like"/>
    <property type="match status" value="1"/>
</dbReference>
<gene>
    <name evidence="4" type="ORF">M5K25_016231</name>
</gene>
<dbReference type="Proteomes" id="UP001552299">
    <property type="component" value="Unassembled WGS sequence"/>
</dbReference>
<proteinExistence type="predicted"/>
<protein>
    <submittedName>
        <fullName evidence="4">Uncharacterized protein</fullName>
    </submittedName>
</protein>
<dbReference type="EMBL" id="JANQDX010000013">
    <property type="protein sequence ID" value="KAL0912822.1"/>
    <property type="molecule type" value="Genomic_DNA"/>
</dbReference>
<sequence>MGSLRLGKGKVRTSNLLYPLHLGLRELKLCLKVLMVKALVWNVRGIGGVNSKTRVCNLCRIHNIQLLVLMEPFISINKLVATASSLGFTYSYANCSNKIWIMWNSCINVHIISDFPQVINTHIFCFNIQCYFSFVYAACSRLVWLSLWEQLVDFIFQFKGPWCIGGDFNIISNAFERVGGKYPNFNAMEDFNSMIQDCNLHDIGFSGGSFTWSRASMWQRLDRFLFNNEWIADFTMTRVEHLSRTHSDHAPLLLNVNDNNLKGISAFRFQNMWLLHEDFMNRVQTNWNAPVYPNNDVTGMIRLWSKLSRLKQILRWWNKNIFRNIFINIIEAENKVIDMDKVCLDNPSNENFQKLNDVKLSHINLQNQEEMFWRQRANTKIILEGDRNTKFFHALANKNRIKNHINKISNQDGVFFDTEDSIIKFGSIVNFLLNFQNMSGLPINNAKSNFIIANSVPRSRINLIQRICGFHSKLLPIKYLGTPIFKGRKTNKLFEDLFTLFQRKFSNWSSKFLSFGGRLVLIKSVLNSIPIFLFHTLLPNVSVCFRLERMINKFFWGSNSNRKGICWTSWFKVCGIFKEGGLDCKSISDMAHAFSHKLWFAFRSNTSLWAQFMNLKYCKVLHPLLCSYKRNDSLVWKRLCSIKWEAENYIQWGLGKGDISFWQDNWLGIGSIDSILNTHTIENRKVKSFFLNNSWNIIKLREALPGHLIDIILSIPLQMNCKDKILFTLSNSGHFSLKEAWNTFRVKYAISPLYSVIWNANIPLSYSILVWRCLKNCILVDANLWKKGFIFPSKCQCCSSIDTINHVFINGDIAFKNFHKCLFLAHEFGISHHNVASNTMVKLVRWIKPSLPFVKLNTDGSVGTNVSGAGGIIRNEKGTLLAAFASPLNVCNVTTAELLGLVKGLDLCNRMGFNFVWIEVDANWLIHIFEKGEEGSPQNFYVIRKIKQHLATITYSMSHIYREVNSCADWFAKYGCQLDSLIEFNSDNLPPMLFGAVLGCGSPLRTV</sequence>
<evidence type="ECO:0000259" key="1">
    <source>
        <dbReference type="Pfam" id="PF03372"/>
    </source>
</evidence>
<feature type="domain" description="Endonuclease/exonuclease/phosphatase" evidence="1">
    <location>
        <begin position="40"/>
        <end position="243"/>
    </location>
</feature>
<dbReference type="InterPro" id="IPR005135">
    <property type="entry name" value="Endo/exonuclease/phosphatase"/>
</dbReference>
<dbReference type="InterPro" id="IPR002156">
    <property type="entry name" value="RNaseH_domain"/>
</dbReference>
<dbReference type="InterPro" id="IPR026960">
    <property type="entry name" value="RVT-Znf"/>
</dbReference>
<dbReference type="Pfam" id="PF03372">
    <property type="entry name" value="Exo_endo_phos"/>
    <property type="match status" value="1"/>
</dbReference>
<accession>A0ABD0URA5</accession>
<dbReference type="SUPFAM" id="SSF53098">
    <property type="entry name" value="Ribonuclease H-like"/>
    <property type="match status" value="1"/>
</dbReference>
<dbReference type="Pfam" id="PF13966">
    <property type="entry name" value="zf-RVT"/>
    <property type="match status" value="1"/>
</dbReference>
<dbReference type="InterPro" id="IPR044730">
    <property type="entry name" value="RNase_H-like_dom_plant"/>
</dbReference>
<evidence type="ECO:0000259" key="3">
    <source>
        <dbReference type="Pfam" id="PF13966"/>
    </source>
</evidence>
<feature type="domain" description="Reverse transcriptase zinc-binding" evidence="3">
    <location>
        <begin position="735"/>
        <end position="814"/>
    </location>
</feature>
<dbReference type="Gene3D" id="3.60.10.10">
    <property type="entry name" value="Endonuclease/exonuclease/phosphatase"/>
    <property type="match status" value="1"/>
</dbReference>
<organism evidence="4 5">
    <name type="scientific">Dendrobium thyrsiflorum</name>
    <name type="common">Pinecone-like raceme dendrobium</name>
    <name type="synonym">Orchid</name>
    <dbReference type="NCBI Taxonomy" id="117978"/>
    <lineage>
        <taxon>Eukaryota</taxon>
        <taxon>Viridiplantae</taxon>
        <taxon>Streptophyta</taxon>
        <taxon>Embryophyta</taxon>
        <taxon>Tracheophyta</taxon>
        <taxon>Spermatophyta</taxon>
        <taxon>Magnoliopsida</taxon>
        <taxon>Liliopsida</taxon>
        <taxon>Asparagales</taxon>
        <taxon>Orchidaceae</taxon>
        <taxon>Epidendroideae</taxon>
        <taxon>Malaxideae</taxon>
        <taxon>Dendrobiinae</taxon>
        <taxon>Dendrobium</taxon>
    </lineage>
</organism>
<dbReference type="Gene3D" id="3.30.420.10">
    <property type="entry name" value="Ribonuclease H-like superfamily/Ribonuclease H"/>
    <property type="match status" value="1"/>
</dbReference>
<dbReference type="AlphaFoldDB" id="A0ABD0URA5"/>
<dbReference type="InterPro" id="IPR036397">
    <property type="entry name" value="RNaseH_sf"/>
</dbReference>
<keyword evidence="5" id="KW-1185">Reference proteome</keyword>
<dbReference type="CDD" id="cd06222">
    <property type="entry name" value="RNase_H_like"/>
    <property type="match status" value="1"/>
</dbReference>
<evidence type="ECO:0000259" key="2">
    <source>
        <dbReference type="Pfam" id="PF13456"/>
    </source>
</evidence>
<evidence type="ECO:0000313" key="5">
    <source>
        <dbReference type="Proteomes" id="UP001552299"/>
    </source>
</evidence>
<evidence type="ECO:0000313" key="4">
    <source>
        <dbReference type="EMBL" id="KAL0912822.1"/>
    </source>
</evidence>
<dbReference type="InterPro" id="IPR012337">
    <property type="entry name" value="RNaseH-like_sf"/>
</dbReference>
<dbReference type="Pfam" id="PF13456">
    <property type="entry name" value="RVT_3"/>
    <property type="match status" value="1"/>
</dbReference>
<comment type="caution">
    <text evidence="4">The sequence shown here is derived from an EMBL/GenBank/DDBJ whole genome shotgun (WGS) entry which is preliminary data.</text>
</comment>
<name>A0ABD0URA5_DENTH</name>